<keyword evidence="1" id="KW-0472">Membrane</keyword>
<gene>
    <name evidence="2" type="ORF">ACFQO8_09415</name>
</gene>
<dbReference type="Proteomes" id="UP001596439">
    <property type="component" value="Unassembled WGS sequence"/>
</dbReference>
<keyword evidence="1" id="KW-0812">Transmembrane</keyword>
<dbReference type="RefSeq" id="WP_214789390.1">
    <property type="nucleotide sequence ID" value="NZ_JANIEL010000001.1"/>
</dbReference>
<keyword evidence="3" id="KW-1185">Reference proteome</keyword>
<reference evidence="3" key="1">
    <citation type="journal article" date="2019" name="Int. J. Syst. Evol. Microbiol.">
        <title>The Global Catalogue of Microorganisms (GCM) 10K type strain sequencing project: providing services to taxonomists for standard genome sequencing and annotation.</title>
        <authorList>
            <consortium name="The Broad Institute Genomics Platform"/>
            <consortium name="The Broad Institute Genome Sequencing Center for Infectious Disease"/>
            <person name="Wu L."/>
            <person name="Ma J."/>
        </authorList>
    </citation>
    <scope>NUCLEOTIDE SEQUENCE [LARGE SCALE GENOMIC DNA]</scope>
    <source>
        <strain evidence="3">CCUG 55590</strain>
    </source>
</reference>
<evidence type="ECO:0000256" key="1">
    <source>
        <dbReference type="SAM" id="Phobius"/>
    </source>
</evidence>
<organism evidence="2 3">
    <name type="scientific">Exiguobacterium aestuarii</name>
    <dbReference type="NCBI Taxonomy" id="273527"/>
    <lineage>
        <taxon>Bacteria</taxon>
        <taxon>Bacillati</taxon>
        <taxon>Bacillota</taxon>
        <taxon>Bacilli</taxon>
        <taxon>Bacillales</taxon>
        <taxon>Bacillales Family XII. Incertae Sedis</taxon>
        <taxon>Exiguobacterium</taxon>
    </lineage>
</organism>
<proteinExistence type="predicted"/>
<protein>
    <submittedName>
        <fullName evidence="2">Uncharacterized protein</fullName>
    </submittedName>
</protein>
<evidence type="ECO:0000313" key="3">
    <source>
        <dbReference type="Proteomes" id="UP001596439"/>
    </source>
</evidence>
<sequence>MKWLIPLMILITASASYVVYSLYLTLVGQPIQPHLTGLAIGALFTSSYYVTTGRLPFWSEEEDA</sequence>
<feature type="transmembrane region" description="Helical" evidence="1">
    <location>
        <begin position="31"/>
        <end position="50"/>
    </location>
</feature>
<keyword evidence="1" id="KW-1133">Transmembrane helix</keyword>
<comment type="caution">
    <text evidence="2">The sequence shown here is derived from an EMBL/GenBank/DDBJ whole genome shotgun (WGS) entry which is preliminary data.</text>
</comment>
<evidence type="ECO:0000313" key="2">
    <source>
        <dbReference type="EMBL" id="MFC7390367.1"/>
    </source>
</evidence>
<dbReference type="EMBL" id="JBHTCE010000001">
    <property type="protein sequence ID" value="MFC7390367.1"/>
    <property type="molecule type" value="Genomic_DNA"/>
</dbReference>
<name>A0ABW2PPA0_9BACL</name>
<accession>A0ABW2PPA0</accession>